<dbReference type="Proteomes" id="UP000275385">
    <property type="component" value="Unassembled WGS sequence"/>
</dbReference>
<organism evidence="2 3">
    <name type="scientific">Coniochaeta pulveracea</name>
    <dbReference type="NCBI Taxonomy" id="177199"/>
    <lineage>
        <taxon>Eukaryota</taxon>
        <taxon>Fungi</taxon>
        <taxon>Dikarya</taxon>
        <taxon>Ascomycota</taxon>
        <taxon>Pezizomycotina</taxon>
        <taxon>Sordariomycetes</taxon>
        <taxon>Sordariomycetidae</taxon>
        <taxon>Coniochaetales</taxon>
        <taxon>Coniochaetaceae</taxon>
        <taxon>Coniochaeta</taxon>
    </lineage>
</organism>
<name>A0A420YC24_9PEZI</name>
<dbReference type="EMBL" id="QVQW01000022">
    <property type="protein sequence ID" value="RKU45347.1"/>
    <property type="molecule type" value="Genomic_DNA"/>
</dbReference>
<reference evidence="2 3" key="1">
    <citation type="submission" date="2018-08" db="EMBL/GenBank/DDBJ databases">
        <title>Draft genome of the lignicolous fungus Coniochaeta pulveracea.</title>
        <authorList>
            <person name="Borstlap C.J."/>
            <person name="De Witt R.N."/>
            <person name="Botha A."/>
            <person name="Volschenk H."/>
        </authorList>
    </citation>
    <scope>NUCLEOTIDE SEQUENCE [LARGE SCALE GENOMIC DNA]</scope>
    <source>
        <strain evidence="2 3">CAB683</strain>
    </source>
</reference>
<evidence type="ECO:0000313" key="2">
    <source>
        <dbReference type="EMBL" id="RKU45347.1"/>
    </source>
</evidence>
<evidence type="ECO:0000256" key="1">
    <source>
        <dbReference type="SAM" id="SignalP"/>
    </source>
</evidence>
<accession>A0A420YC24</accession>
<evidence type="ECO:0008006" key="4">
    <source>
        <dbReference type="Google" id="ProtNLM"/>
    </source>
</evidence>
<comment type="caution">
    <text evidence="2">The sequence shown here is derived from an EMBL/GenBank/DDBJ whole genome shotgun (WGS) entry which is preliminary data.</text>
</comment>
<dbReference type="AlphaFoldDB" id="A0A420YC24"/>
<keyword evidence="3" id="KW-1185">Reference proteome</keyword>
<proteinExistence type="predicted"/>
<keyword evidence="1" id="KW-0732">Signal</keyword>
<gene>
    <name evidence="2" type="ORF">DL546_008050</name>
</gene>
<protein>
    <recommendedName>
        <fullName evidence="4">Extracellular membrane protein CFEM domain-containing protein</fullName>
    </recommendedName>
</protein>
<sequence length="147" mass="16500">MIFTPYLIALVAACPSVLAAPADVTIANVTLANATLAPLQQVQNGTNQPLNVQDQLLGNNTRGLSKCFIKCVEEVGLQNITVGEFCGHAYPKYNDCIQRRGSCLDRNIFFNWLARLRDQRRHNGRRNKWIEKKCPKDKEALLPIVHL</sequence>
<feature type="signal peptide" evidence="1">
    <location>
        <begin position="1"/>
        <end position="19"/>
    </location>
</feature>
<evidence type="ECO:0000313" key="3">
    <source>
        <dbReference type="Proteomes" id="UP000275385"/>
    </source>
</evidence>
<feature type="chain" id="PRO_5019123444" description="Extracellular membrane protein CFEM domain-containing protein" evidence="1">
    <location>
        <begin position="20"/>
        <end position="147"/>
    </location>
</feature>